<organism evidence="1 2">
    <name type="scientific">Dreissena polymorpha</name>
    <name type="common">Zebra mussel</name>
    <name type="synonym">Mytilus polymorpha</name>
    <dbReference type="NCBI Taxonomy" id="45954"/>
    <lineage>
        <taxon>Eukaryota</taxon>
        <taxon>Metazoa</taxon>
        <taxon>Spiralia</taxon>
        <taxon>Lophotrochozoa</taxon>
        <taxon>Mollusca</taxon>
        <taxon>Bivalvia</taxon>
        <taxon>Autobranchia</taxon>
        <taxon>Heteroconchia</taxon>
        <taxon>Euheterodonta</taxon>
        <taxon>Imparidentia</taxon>
        <taxon>Neoheterodontei</taxon>
        <taxon>Myida</taxon>
        <taxon>Dreissenoidea</taxon>
        <taxon>Dreissenidae</taxon>
        <taxon>Dreissena</taxon>
    </lineage>
</organism>
<reference evidence="1" key="1">
    <citation type="journal article" date="2019" name="bioRxiv">
        <title>The Genome of the Zebra Mussel, Dreissena polymorpha: A Resource for Invasive Species Research.</title>
        <authorList>
            <person name="McCartney M.A."/>
            <person name="Auch B."/>
            <person name="Kono T."/>
            <person name="Mallez S."/>
            <person name="Zhang Y."/>
            <person name="Obille A."/>
            <person name="Becker A."/>
            <person name="Abrahante J.E."/>
            <person name="Garbe J."/>
            <person name="Badalamenti J.P."/>
            <person name="Herman A."/>
            <person name="Mangelson H."/>
            <person name="Liachko I."/>
            <person name="Sullivan S."/>
            <person name="Sone E.D."/>
            <person name="Koren S."/>
            <person name="Silverstein K.A.T."/>
            <person name="Beckman K.B."/>
            <person name="Gohl D.M."/>
        </authorList>
    </citation>
    <scope>NUCLEOTIDE SEQUENCE</scope>
    <source>
        <strain evidence="1">Duluth1</strain>
        <tissue evidence="1">Whole animal</tissue>
    </source>
</reference>
<sequence>MDSFSRQQQRMLGYDWIAALIENDPNAVNQSETFFDELREFRKLNMQECSNQMYME</sequence>
<accession>A0A9D4ETG6</accession>
<dbReference type="Proteomes" id="UP000828390">
    <property type="component" value="Unassembled WGS sequence"/>
</dbReference>
<evidence type="ECO:0000313" key="1">
    <source>
        <dbReference type="EMBL" id="KAH3784196.1"/>
    </source>
</evidence>
<dbReference type="GO" id="GO:0030336">
    <property type="term" value="P:negative regulation of cell migration"/>
    <property type="evidence" value="ECO:0007669"/>
    <property type="project" value="InterPro"/>
</dbReference>
<dbReference type="PANTHER" id="PTHR34831:SF1">
    <property type="entry name" value="MIGRATION AND INVASION-INHIBITORY PROTEIN"/>
    <property type="match status" value="1"/>
</dbReference>
<dbReference type="PANTHER" id="PTHR34831">
    <property type="entry name" value="MIGRATION AND INVASION-INHIBITORY PROTEIN"/>
    <property type="match status" value="1"/>
</dbReference>
<reference evidence="1" key="2">
    <citation type="submission" date="2020-11" db="EMBL/GenBank/DDBJ databases">
        <authorList>
            <person name="McCartney M.A."/>
            <person name="Auch B."/>
            <person name="Kono T."/>
            <person name="Mallez S."/>
            <person name="Becker A."/>
            <person name="Gohl D.M."/>
            <person name="Silverstein K.A.T."/>
            <person name="Koren S."/>
            <person name="Bechman K.B."/>
            <person name="Herman A."/>
            <person name="Abrahante J.E."/>
            <person name="Garbe J."/>
        </authorList>
    </citation>
    <scope>NUCLEOTIDE SEQUENCE</scope>
    <source>
        <strain evidence="1">Duluth1</strain>
        <tissue evidence="1">Whole animal</tissue>
    </source>
</reference>
<dbReference type="AlphaFoldDB" id="A0A9D4ETG6"/>
<evidence type="ECO:0000313" key="2">
    <source>
        <dbReference type="Proteomes" id="UP000828390"/>
    </source>
</evidence>
<dbReference type="EMBL" id="JAIWYP010000008">
    <property type="protein sequence ID" value="KAH3784196.1"/>
    <property type="molecule type" value="Genomic_DNA"/>
</dbReference>
<name>A0A9D4ETG6_DREPO</name>
<comment type="caution">
    <text evidence="1">The sequence shown here is derived from an EMBL/GenBank/DDBJ whole genome shotgun (WGS) entry which is preliminary data.</text>
</comment>
<dbReference type="InterPro" id="IPR031466">
    <property type="entry name" value="MIIP"/>
</dbReference>
<proteinExistence type="predicted"/>
<dbReference type="GO" id="GO:0010972">
    <property type="term" value="P:negative regulation of G2/M transition of mitotic cell cycle"/>
    <property type="evidence" value="ECO:0007669"/>
    <property type="project" value="InterPro"/>
</dbReference>
<dbReference type="Pfam" id="PF15734">
    <property type="entry name" value="MIIP"/>
    <property type="match status" value="1"/>
</dbReference>
<keyword evidence="2" id="KW-1185">Reference proteome</keyword>
<protein>
    <submittedName>
        <fullName evidence="1">Uncharacterized protein</fullName>
    </submittedName>
</protein>
<gene>
    <name evidence="1" type="ORF">DPMN_162148</name>
</gene>